<dbReference type="AlphaFoldDB" id="A0A511K914"/>
<proteinExistence type="predicted"/>
<evidence type="ECO:0000256" key="1">
    <source>
        <dbReference type="SAM" id="MobiDB-lite"/>
    </source>
</evidence>
<dbReference type="Proteomes" id="UP000321518">
    <property type="component" value="Unassembled WGS sequence"/>
</dbReference>
<dbReference type="OrthoDB" id="10468383at2759"/>
<evidence type="ECO:0000313" key="2">
    <source>
        <dbReference type="EMBL" id="GEM06837.1"/>
    </source>
</evidence>
<comment type="caution">
    <text evidence="2">The sequence shown here is derived from an EMBL/GenBank/DDBJ whole genome shotgun (WGS) entry which is preliminary data.</text>
</comment>
<feature type="compositionally biased region" description="Low complexity" evidence="1">
    <location>
        <begin position="180"/>
        <end position="215"/>
    </location>
</feature>
<organism evidence="2 3">
    <name type="scientific">Rhodotorula toruloides</name>
    <name type="common">Yeast</name>
    <name type="synonym">Rhodosporidium toruloides</name>
    <dbReference type="NCBI Taxonomy" id="5286"/>
    <lineage>
        <taxon>Eukaryota</taxon>
        <taxon>Fungi</taxon>
        <taxon>Dikarya</taxon>
        <taxon>Basidiomycota</taxon>
        <taxon>Pucciniomycotina</taxon>
        <taxon>Microbotryomycetes</taxon>
        <taxon>Sporidiobolales</taxon>
        <taxon>Sporidiobolaceae</taxon>
        <taxon>Rhodotorula</taxon>
    </lineage>
</organism>
<reference evidence="2 3" key="1">
    <citation type="submission" date="2019-07" db="EMBL/GenBank/DDBJ databases">
        <title>Rhodotorula toruloides NBRC10032 genome sequencing.</title>
        <authorList>
            <person name="Shida Y."/>
            <person name="Takaku H."/>
            <person name="Ogasawara W."/>
            <person name="Mori K."/>
        </authorList>
    </citation>
    <scope>NUCLEOTIDE SEQUENCE [LARGE SCALE GENOMIC DNA]</scope>
    <source>
        <strain evidence="2 3">NBRC10032</strain>
    </source>
</reference>
<evidence type="ECO:0000313" key="3">
    <source>
        <dbReference type="Proteomes" id="UP000321518"/>
    </source>
</evidence>
<gene>
    <name evidence="2" type="ORF">Rt10032_c02g0854</name>
</gene>
<name>A0A511K914_RHOTO</name>
<sequence>MSIMPQPVIVHDSVHLFSCIQQCFQDILRKAVYSGDGATQGTVEGVLHILDSSLRLVWHQLGLVDVEGGGRWTFQQEICGEVLYWQRGNNPLDRTEIDTVFAQIKELIRRGGEAYDEHKLNLGGIAQTASLQQRRTRAQLGRAHAHLQQSLDFPGHGSSGESLEGPRRLDSPFSPQPVQASRHSTPSTSSYLSSTAASSLSPSPSRSPSRSSHSPQVVNPSDLVLHEPRSVAPQVHHRSPRPLSAHNSHSPPPHEPYTGWQGDHDPIGHQSFFDEAFGFDPDTSPHGPSPSYDLAQVIVSGGPQREFTWAQRN</sequence>
<protein>
    <submittedName>
        <fullName evidence="2">Uncharacterized protein</fullName>
    </submittedName>
</protein>
<dbReference type="EMBL" id="BJWK01000002">
    <property type="protein sequence ID" value="GEM06837.1"/>
    <property type="molecule type" value="Genomic_DNA"/>
</dbReference>
<accession>A0A511K914</accession>
<feature type="region of interest" description="Disordered" evidence="1">
    <location>
        <begin position="133"/>
        <end position="293"/>
    </location>
</feature>